<dbReference type="Proteomes" id="UP000189661">
    <property type="component" value="Chromosome"/>
</dbReference>
<protein>
    <submittedName>
        <fullName evidence="1">Uncharacterized protein</fullName>
    </submittedName>
</protein>
<evidence type="ECO:0000313" key="1">
    <source>
        <dbReference type="EMBL" id="AQU80233.1"/>
    </source>
</evidence>
<dbReference type="RefSeq" id="WP_071154222.1">
    <property type="nucleotide sequence ID" value="NZ_CP019401.1"/>
</dbReference>
<accession>A0ABM6IV27</accession>
<keyword evidence="2" id="KW-1185">Reference proteome</keyword>
<gene>
    <name evidence="1" type="ORF">AJGP001_13535</name>
</gene>
<sequence length="80" mass="9476">MGEYESYKEKIEKRHNKALVEVIKDLYIHEDLGPSVSAKQLGIPRQAFIHFVQHYDLKKLKFGEFEKIDDHIETSDYPIK</sequence>
<evidence type="ECO:0000313" key="2">
    <source>
        <dbReference type="Proteomes" id="UP000189661"/>
    </source>
</evidence>
<reference evidence="1 2" key="1">
    <citation type="submission" date="2017-01" db="EMBL/GenBank/DDBJ databases">
        <title>Planococcus faecalis genome complete sequence.</title>
        <authorList>
            <person name="Lee P.C."/>
        </authorList>
    </citation>
    <scope>NUCLEOTIDE SEQUENCE [LARGE SCALE GENOMIC DNA]</scope>
    <source>
        <strain evidence="1 2">AJ003</strain>
    </source>
</reference>
<name>A0ABM6IV27_9BACL</name>
<proteinExistence type="predicted"/>
<organism evidence="1 2">
    <name type="scientific">Planococcus faecalis</name>
    <dbReference type="NCBI Taxonomy" id="1598147"/>
    <lineage>
        <taxon>Bacteria</taxon>
        <taxon>Bacillati</taxon>
        <taxon>Bacillota</taxon>
        <taxon>Bacilli</taxon>
        <taxon>Bacillales</taxon>
        <taxon>Caryophanaceae</taxon>
        <taxon>Planococcus</taxon>
    </lineage>
</organism>
<dbReference type="EMBL" id="CP019401">
    <property type="protein sequence ID" value="AQU80233.1"/>
    <property type="molecule type" value="Genomic_DNA"/>
</dbReference>